<protein>
    <submittedName>
        <fullName evidence="1">Uncharacterized protein</fullName>
    </submittedName>
</protein>
<evidence type="ECO:0000313" key="1">
    <source>
        <dbReference type="EMBL" id="CRY98210.1"/>
    </source>
</evidence>
<name>A0A0H5Q9Z4_NEIMI</name>
<accession>A0A0H5Q9Z4</accession>
<evidence type="ECO:0000313" key="2">
    <source>
        <dbReference type="Proteomes" id="UP000182715"/>
    </source>
</evidence>
<dbReference type="AlphaFoldDB" id="A0A0H5Q9Z4"/>
<dbReference type="EMBL" id="CVTF01000017">
    <property type="protein sequence ID" value="CRY98210.1"/>
    <property type="molecule type" value="Genomic_DNA"/>
</dbReference>
<dbReference type="Proteomes" id="UP000182715">
    <property type="component" value="Unassembled WGS sequence"/>
</dbReference>
<organism evidence="1 2">
    <name type="scientific">Neisseria meningitidis serogroup B</name>
    <dbReference type="NCBI Taxonomy" id="491"/>
    <lineage>
        <taxon>Bacteria</taxon>
        <taxon>Pseudomonadati</taxon>
        <taxon>Pseudomonadota</taxon>
        <taxon>Betaproteobacteria</taxon>
        <taxon>Neisseriales</taxon>
        <taxon>Neisseriaceae</taxon>
        <taxon>Neisseria</taxon>
    </lineage>
</organism>
<proteinExistence type="predicted"/>
<reference evidence="1 2" key="1">
    <citation type="submission" date="2014-11" db="EMBL/GenBank/DDBJ databases">
        <authorList>
            <person name="Diene M.Seydina."/>
        </authorList>
    </citation>
    <scope>NUCLEOTIDE SEQUENCE [LARGE SCALE GENOMIC DNA]</scope>
    <source>
        <strain evidence="1 2">Neisseria meningitidis CHUV</strain>
    </source>
</reference>
<sequence>MPSSRRGNGVFYQNGKLANAVSDCRLPNRQTFPRADAEPDAV</sequence>